<evidence type="ECO:0000256" key="5">
    <source>
        <dbReference type="HAMAP-Rule" id="MF_00651"/>
    </source>
</evidence>
<comment type="subcellular location">
    <subcellularLocation>
        <location evidence="5">Cytoplasm</location>
    </subcellularLocation>
</comment>
<comment type="function">
    <text evidence="5">Could be a nuclease involved in processing of the 5'-end of pre-16S rRNA.</text>
</comment>
<evidence type="ECO:0000259" key="6">
    <source>
        <dbReference type="SMART" id="SM00732"/>
    </source>
</evidence>
<dbReference type="InterPro" id="IPR037027">
    <property type="entry name" value="YqgF/RNaseH-like_dom_sf"/>
</dbReference>
<comment type="caution">
    <text evidence="7">The sequence shown here is derived from an EMBL/GenBank/DDBJ whole genome shotgun (WGS) entry which is preliminary data.</text>
</comment>
<evidence type="ECO:0000256" key="3">
    <source>
        <dbReference type="ARBA" id="ARBA00022722"/>
    </source>
</evidence>
<dbReference type="Gene3D" id="3.30.420.140">
    <property type="entry name" value="YqgF/RNase H-like domain"/>
    <property type="match status" value="1"/>
</dbReference>
<keyword evidence="1 5" id="KW-0963">Cytoplasm</keyword>
<evidence type="ECO:0000313" key="7">
    <source>
        <dbReference type="EMBL" id="MEN1759265.1"/>
    </source>
</evidence>
<accession>A0ABU9VQX8</accession>
<dbReference type="InterPro" id="IPR012337">
    <property type="entry name" value="RNaseH-like_sf"/>
</dbReference>
<dbReference type="InterPro" id="IPR005227">
    <property type="entry name" value="YqgF"/>
</dbReference>
<dbReference type="PANTHER" id="PTHR33317">
    <property type="entry name" value="POLYNUCLEOTIDYL TRANSFERASE, RIBONUCLEASE H-LIKE SUPERFAMILY PROTEIN"/>
    <property type="match status" value="1"/>
</dbReference>
<dbReference type="SUPFAM" id="SSF53098">
    <property type="entry name" value="Ribonuclease H-like"/>
    <property type="match status" value="1"/>
</dbReference>
<dbReference type="EMBL" id="JBCITM010000002">
    <property type="protein sequence ID" value="MEN1759265.1"/>
    <property type="molecule type" value="Genomic_DNA"/>
</dbReference>
<dbReference type="CDD" id="cd16964">
    <property type="entry name" value="YqgF"/>
    <property type="match status" value="1"/>
</dbReference>
<evidence type="ECO:0000256" key="4">
    <source>
        <dbReference type="ARBA" id="ARBA00022801"/>
    </source>
</evidence>
<dbReference type="RefSeq" id="WP_343184641.1">
    <property type="nucleotide sequence ID" value="NZ_JBCITM010000002.1"/>
</dbReference>
<evidence type="ECO:0000256" key="2">
    <source>
        <dbReference type="ARBA" id="ARBA00022517"/>
    </source>
</evidence>
<name>A0ABU9VQX8_9CLOT</name>
<sequence>MEPFKRILALDVGDKTIGMAVSDPLGWTAQGLHTIRRETPEADIQAMKIVIKQYEVTHLVVGLPKNMNGTIGPQAEKVRHFIEQLRPEISCEITEWDERLTTKMAERSLIEADLRRSKRKKIIDTAAAVCILQGYLDFLNR</sequence>
<keyword evidence="8" id="KW-1185">Reference proteome</keyword>
<comment type="similarity">
    <text evidence="5">Belongs to the YqgF HJR family.</text>
</comment>
<feature type="domain" description="YqgF/RNase H-like" evidence="6">
    <location>
        <begin position="5"/>
        <end position="105"/>
    </location>
</feature>
<dbReference type="InterPro" id="IPR006641">
    <property type="entry name" value="YqgF/RNaseH-like_dom"/>
</dbReference>
<organism evidence="7 8">
    <name type="scientific">Anoxynatronum sibiricum</name>
    <dbReference type="NCBI Taxonomy" id="210623"/>
    <lineage>
        <taxon>Bacteria</taxon>
        <taxon>Bacillati</taxon>
        <taxon>Bacillota</taxon>
        <taxon>Clostridia</taxon>
        <taxon>Eubacteriales</taxon>
        <taxon>Clostridiaceae</taxon>
        <taxon>Anoxynatronum</taxon>
    </lineage>
</organism>
<dbReference type="Pfam" id="PF03652">
    <property type="entry name" value="RuvX"/>
    <property type="match status" value="1"/>
</dbReference>
<evidence type="ECO:0000256" key="1">
    <source>
        <dbReference type="ARBA" id="ARBA00022490"/>
    </source>
</evidence>
<keyword evidence="4 5" id="KW-0378">Hydrolase</keyword>
<dbReference type="NCBIfam" id="TIGR00250">
    <property type="entry name" value="RNAse_H_YqgF"/>
    <property type="match status" value="1"/>
</dbReference>
<proteinExistence type="inferred from homology"/>
<keyword evidence="2 5" id="KW-0690">Ribosome biogenesis</keyword>
<protein>
    <recommendedName>
        <fullName evidence="5">Putative pre-16S rRNA nuclease</fullName>
        <ecNumber evidence="5">3.1.-.-</ecNumber>
    </recommendedName>
</protein>
<dbReference type="HAMAP" id="MF_00651">
    <property type="entry name" value="Nuclease_YqgF"/>
    <property type="match status" value="1"/>
</dbReference>
<reference evidence="7 8" key="1">
    <citation type="submission" date="2024-04" db="EMBL/GenBank/DDBJ databases">
        <title>Genome sequencing and metabolic network reconstruction of aminoacids and betaine degradation by Anoxynatronum sibiricum.</title>
        <authorList>
            <person name="Detkova E.N."/>
            <person name="Boltjanskaja Y.V."/>
            <person name="Mardanov A.V."/>
            <person name="Kevbrin V."/>
        </authorList>
    </citation>
    <scope>NUCLEOTIDE SEQUENCE [LARGE SCALE GENOMIC DNA]</scope>
    <source>
        <strain evidence="7 8">Z-7981</strain>
    </source>
</reference>
<dbReference type="Proteomes" id="UP001407405">
    <property type="component" value="Unassembled WGS sequence"/>
</dbReference>
<gene>
    <name evidence="7" type="primary">ruvX</name>
    <name evidence="7" type="ORF">AAIG11_02155</name>
</gene>
<evidence type="ECO:0000313" key="8">
    <source>
        <dbReference type="Proteomes" id="UP001407405"/>
    </source>
</evidence>
<dbReference type="PANTHER" id="PTHR33317:SF4">
    <property type="entry name" value="POLYNUCLEOTIDYL TRANSFERASE, RIBONUCLEASE H-LIKE SUPERFAMILY PROTEIN"/>
    <property type="match status" value="1"/>
</dbReference>
<dbReference type="EC" id="3.1.-.-" evidence="5"/>
<keyword evidence="3 5" id="KW-0540">Nuclease</keyword>
<dbReference type="SMART" id="SM00732">
    <property type="entry name" value="YqgFc"/>
    <property type="match status" value="1"/>
</dbReference>